<comment type="caution">
    <text evidence="1">The sequence shown here is derived from an EMBL/GenBank/DDBJ whole genome shotgun (WGS) entry which is preliminary data.</text>
</comment>
<dbReference type="Gene3D" id="3.40.800.10">
    <property type="entry name" value="Ureohydrolase domain"/>
    <property type="match status" value="1"/>
</dbReference>
<gene>
    <name evidence="1" type="ORF">ENW55_04590</name>
</gene>
<accession>A0A832I8N2</accession>
<dbReference type="InterPro" id="IPR023696">
    <property type="entry name" value="Ureohydrolase_dom_sf"/>
</dbReference>
<evidence type="ECO:0000313" key="1">
    <source>
        <dbReference type="EMBL" id="HGZ79244.1"/>
    </source>
</evidence>
<reference evidence="1" key="1">
    <citation type="journal article" date="2020" name="mSystems">
        <title>Genome- and Community-Level Interaction Insights into Carbon Utilization and Element Cycling Functions of Hydrothermarchaeota in Hydrothermal Sediment.</title>
        <authorList>
            <person name="Zhou Z."/>
            <person name="Liu Y."/>
            <person name="Xu W."/>
            <person name="Pan J."/>
            <person name="Luo Z.H."/>
            <person name="Li M."/>
        </authorList>
    </citation>
    <scope>NUCLEOTIDE SEQUENCE [LARGE SCALE GENOMIC DNA]</scope>
    <source>
        <strain evidence="1">SpSt-86</strain>
    </source>
</reference>
<dbReference type="AlphaFoldDB" id="A0A832I8N2"/>
<dbReference type="SUPFAM" id="SSF52768">
    <property type="entry name" value="Arginase/deacetylase"/>
    <property type="match status" value="1"/>
</dbReference>
<protein>
    <recommendedName>
        <fullName evidence="2">Arginase</fullName>
    </recommendedName>
</protein>
<evidence type="ECO:0008006" key="2">
    <source>
        <dbReference type="Google" id="ProtNLM"/>
    </source>
</evidence>
<name>A0A832I8N2_9THEM</name>
<organism evidence="1">
    <name type="scientific">Pseudothermotoga hypogea</name>
    <dbReference type="NCBI Taxonomy" id="57487"/>
    <lineage>
        <taxon>Bacteria</taxon>
        <taxon>Thermotogati</taxon>
        <taxon>Thermotogota</taxon>
        <taxon>Thermotogae</taxon>
        <taxon>Thermotogales</taxon>
        <taxon>Thermotogaceae</taxon>
        <taxon>Pseudothermotoga</taxon>
    </lineage>
</organism>
<proteinExistence type="predicted"/>
<dbReference type="EMBL" id="DTKQ01000036">
    <property type="protein sequence ID" value="HGZ79244.1"/>
    <property type="molecule type" value="Genomic_DNA"/>
</dbReference>
<sequence>MKQDVLLLDFEGVYLFQPRLLERSKHLDLRHLRSVKYMCDETTLTLVGKLVERAKVVFLGDSAYHHFSYIFLTLIDTPFELVVFDNHRDDMKEVSKLLTCDGWIRAAKKLNNLEAVHILRTKNDLPRCLEHPIYLSIDKDVLSDRFLKLGWDQGAMKPEELLEAVELLCKEFEIVGVDISGEPRDALEMTRSEEINLELLKILLKDELSRVTLKSFSQRHRV</sequence>